<proteinExistence type="predicted"/>
<evidence type="ECO:0000313" key="1">
    <source>
        <dbReference type="EMBL" id="SNR57439.1"/>
    </source>
</evidence>
<evidence type="ECO:0000313" key="2">
    <source>
        <dbReference type="Proteomes" id="UP000198397"/>
    </source>
</evidence>
<dbReference type="EMBL" id="FZNQ01000017">
    <property type="protein sequence ID" value="SNR57439.1"/>
    <property type="molecule type" value="Genomic_DNA"/>
</dbReference>
<dbReference type="Proteomes" id="UP000198397">
    <property type="component" value="Unassembled WGS sequence"/>
</dbReference>
<reference evidence="1 2" key="1">
    <citation type="submission" date="2017-06" db="EMBL/GenBank/DDBJ databases">
        <authorList>
            <person name="Kim H.J."/>
            <person name="Triplett B.A."/>
        </authorList>
    </citation>
    <scope>NUCLEOTIDE SEQUENCE [LARGE SCALE GENOMIC DNA]</scope>
    <source>
        <strain evidence="1 2">DSM 8800</strain>
    </source>
</reference>
<accession>A0A238XHM7</accession>
<organism evidence="1 2">
    <name type="scientific">Halorubrum vacuolatum</name>
    <name type="common">Natronobacterium vacuolatum</name>
    <dbReference type="NCBI Taxonomy" id="63740"/>
    <lineage>
        <taxon>Archaea</taxon>
        <taxon>Methanobacteriati</taxon>
        <taxon>Methanobacteriota</taxon>
        <taxon>Stenosarchaea group</taxon>
        <taxon>Halobacteria</taxon>
        <taxon>Halobacteriales</taxon>
        <taxon>Haloferacaceae</taxon>
        <taxon>Halorubrum</taxon>
    </lineage>
</organism>
<keyword evidence="2" id="KW-1185">Reference proteome</keyword>
<protein>
    <submittedName>
        <fullName evidence="1">Uncharacterized protein</fullName>
    </submittedName>
</protein>
<gene>
    <name evidence="1" type="ORF">SAMN06264855_11716</name>
</gene>
<name>A0A238XHM7_HALVU</name>
<dbReference type="Pfam" id="PF24033">
    <property type="entry name" value="DUF7342"/>
    <property type="match status" value="1"/>
</dbReference>
<dbReference type="InterPro" id="IPR055766">
    <property type="entry name" value="DUF7342"/>
</dbReference>
<dbReference type="AlphaFoldDB" id="A0A238XHM7"/>
<sequence>MSGSSRDSVQSWTESMSARNRIRAAAGTLREPRSVKWISEQADSTWSTINEELQNLADQRHLRSRVFDVHCGRALSASFHLNICRKER</sequence>